<accession>A0ABN9UV11</accession>
<evidence type="ECO:0000313" key="3">
    <source>
        <dbReference type="Proteomes" id="UP001189429"/>
    </source>
</evidence>
<evidence type="ECO:0000313" key="2">
    <source>
        <dbReference type="EMBL" id="CAK0863951.1"/>
    </source>
</evidence>
<reference evidence="2" key="1">
    <citation type="submission" date="2023-10" db="EMBL/GenBank/DDBJ databases">
        <authorList>
            <person name="Chen Y."/>
            <person name="Shah S."/>
            <person name="Dougan E. K."/>
            <person name="Thang M."/>
            <person name="Chan C."/>
        </authorList>
    </citation>
    <scope>NUCLEOTIDE SEQUENCE [LARGE SCALE GENOMIC DNA]</scope>
</reference>
<feature type="region of interest" description="Disordered" evidence="1">
    <location>
        <begin position="142"/>
        <end position="176"/>
    </location>
</feature>
<protein>
    <submittedName>
        <fullName evidence="2">Uncharacterized protein</fullName>
    </submittedName>
</protein>
<organism evidence="2 3">
    <name type="scientific">Prorocentrum cordatum</name>
    <dbReference type="NCBI Taxonomy" id="2364126"/>
    <lineage>
        <taxon>Eukaryota</taxon>
        <taxon>Sar</taxon>
        <taxon>Alveolata</taxon>
        <taxon>Dinophyceae</taxon>
        <taxon>Prorocentrales</taxon>
        <taxon>Prorocentraceae</taxon>
        <taxon>Prorocentrum</taxon>
    </lineage>
</organism>
<sequence>MKPCDPGQALGQCMREPGLARDACTAPLCPEGGARLKGPKEEEEEEEEEEASLTLTLEDGPSQDRRRAARSSTPDVCGPARPCPLSGGTEGCVKQKLSEVRVDESWRSSARFEARVCSAWLAPRRPQASSCGVPSCCGGGDHSAAHPELGVSGASSGRTAADDFDPAGERGAPAAPAARAASLACQAASSPRRRTC</sequence>
<evidence type="ECO:0000256" key="1">
    <source>
        <dbReference type="SAM" id="MobiDB-lite"/>
    </source>
</evidence>
<gene>
    <name evidence="2" type="ORF">PCOR1329_LOCUS51954</name>
</gene>
<name>A0ABN9UV11_9DINO</name>
<dbReference type="Proteomes" id="UP001189429">
    <property type="component" value="Unassembled WGS sequence"/>
</dbReference>
<keyword evidence="3" id="KW-1185">Reference proteome</keyword>
<comment type="caution">
    <text evidence="2">The sequence shown here is derived from an EMBL/GenBank/DDBJ whole genome shotgun (WGS) entry which is preliminary data.</text>
</comment>
<feature type="compositionally biased region" description="Acidic residues" evidence="1">
    <location>
        <begin position="41"/>
        <end position="51"/>
    </location>
</feature>
<feature type="region of interest" description="Disordered" evidence="1">
    <location>
        <begin position="30"/>
        <end position="82"/>
    </location>
</feature>
<dbReference type="EMBL" id="CAUYUJ010016317">
    <property type="protein sequence ID" value="CAK0863951.1"/>
    <property type="molecule type" value="Genomic_DNA"/>
</dbReference>
<proteinExistence type="predicted"/>